<dbReference type="InterPro" id="IPR029151">
    <property type="entry name" value="Sensor-like_sf"/>
</dbReference>
<protein>
    <submittedName>
        <fullName evidence="7">Methyl-accepting chemotaxis protein</fullName>
    </submittedName>
</protein>
<dbReference type="Proteomes" id="UP000323824">
    <property type="component" value="Chromosome"/>
</dbReference>
<evidence type="ECO:0000256" key="1">
    <source>
        <dbReference type="ARBA" id="ARBA00023224"/>
    </source>
</evidence>
<comment type="similarity">
    <text evidence="2">Belongs to the methyl-accepting chemotaxis (MCP) protein family.</text>
</comment>
<dbReference type="Pfam" id="PF00672">
    <property type="entry name" value="HAMP"/>
    <property type="match status" value="1"/>
</dbReference>
<dbReference type="EMBL" id="CP035807">
    <property type="protein sequence ID" value="QEN04896.1"/>
    <property type="molecule type" value="Genomic_DNA"/>
</dbReference>
<dbReference type="RefSeq" id="WP_149568137.1">
    <property type="nucleotide sequence ID" value="NZ_CP035807.1"/>
</dbReference>
<evidence type="ECO:0000256" key="4">
    <source>
        <dbReference type="SAM" id="Phobius"/>
    </source>
</evidence>
<evidence type="ECO:0000313" key="8">
    <source>
        <dbReference type="Proteomes" id="UP000323824"/>
    </source>
</evidence>
<dbReference type="SMART" id="SM00304">
    <property type="entry name" value="HAMP"/>
    <property type="match status" value="2"/>
</dbReference>
<dbReference type="InterPro" id="IPR004089">
    <property type="entry name" value="MCPsignal_dom"/>
</dbReference>
<keyword evidence="8" id="KW-1185">Reference proteome</keyword>
<dbReference type="Gene3D" id="1.10.287.950">
    <property type="entry name" value="Methyl-accepting chemotaxis protein"/>
    <property type="match status" value="1"/>
</dbReference>
<keyword evidence="1 3" id="KW-0807">Transducer</keyword>
<dbReference type="SUPFAM" id="SSF58104">
    <property type="entry name" value="Methyl-accepting chemotaxis protein (MCP) signaling domain"/>
    <property type="match status" value="2"/>
</dbReference>
<dbReference type="PROSITE" id="PS50111">
    <property type="entry name" value="CHEMOTAXIS_TRANSDUC_2"/>
    <property type="match status" value="1"/>
</dbReference>
<evidence type="ECO:0000259" key="6">
    <source>
        <dbReference type="PROSITE" id="PS50885"/>
    </source>
</evidence>
<dbReference type="Gene3D" id="3.30.450.20">
    <property type="entry name" value="PAS domain"/>
    <property type="match status" value="2"/>
</dbReference>
<dbReference type="SMART" id="SM00283">
    <property type="entry name" value="MA"/>
    <property type="match status" value="1"/>
</dbReference>
<proteinExistence type="inferred from homology"/>
<dbReference type="GO" id="GO:0016020">
    <property type="term" value="C:membrane"/>
    <property type="evidence" value="ECO:0007669"/>
    <property type="project" value="InterPro"/>
</dbReference>
<reference evidence="7 8" key="1">
    <citation type="submission" date="2019-02" db="EMBL/GenBank/DDBJ databases">
        <authorList>
            <person name="Fomenkov A."/>
            <person name="Dubinina G."/>
            <person name="Grabovich M."/>
            <person name="Vincze T."/>
            <person name="Roberts R.J."/>
        </authorList>
    </citation>
    <scope>NUCLEOTIDE SEQUENCE [LARGE SCALE GENOMIC DNA]</scope>
    <source>
        <strain evidence="7 8">P</strain>
    </source>
</reference>
<keyword evidence="4" id="KW-0472">Membrane</keyword>
<dbReference type="CDD" id="cd12913">
    <property type="entry name" value="PDC1_MCP_like"/>
    <property type="match status" value="1"/>
</dbReference>
<feature type="transmembrane region" description="Helical" evidence="4">
    <location>
        <begin position="307"/>
        <end position="332"/>
    </location>
</feature>
<accession>A0A5C1QE22</accession>
<keyword evidence="4" id="KW-0812">Transmembrane</keyword>
<reference evidence="7 8" key="2">
    <citation type="submission" date="2019-09" db="EMBL/GenBank/DDBJ databases">
        <title>Complete Genome Sequence and Methylome Analysis of free living Spirochaetas.</title>
        <authorList>
            <person name="Leshcheva N."/>
            <person name="Mikheeva N."/>
        </authorList>
    </citation>
    <scope>NUCLEOTIDE SEQUENCE [LARGE SCALE GENOMIC DNA]</scope>
    <source>
        <strain evidence="7 8">P</strain>
    </source>
</reference>
<dbReference type="PANTHER" id="PTHR32089:SF112">
    <property type="entry name" value="LYSOZYME-LIKE PROTEIN-RELATED"/>
    <property type="match status" value="1"/>
</dbReference>
<dbReference type="OrthoDB" id="369343at2"/>
<dbReference type="CDD" id="cd06225">
    <property type="entry name" value="HAMP"/>
    <property type="match status" value="1"/>
</dbReference>
<organism evidence="7 8">
    <name type="scientific">Thiospirochaeta perfilievii</name>
    <dbReference type="NCBI Taxonomy" id="252967"/>
    <lineage>
        <taxon>Bacteria</taxon>
        <taxon>Pseudomonadati</taxon>
        <taxon>Spirochaetota</taxon>
        <taxon>Spirochaetia</taxon>
        <taxon>Spirochaetales</taxon>
        <taxon>Spirochaetaceae</taxon>
        <taxon>Thiospirochaeta</taxon>
    </lineage>
</organism>
<feature type="transmembrane region" description="Helical" evidence="4">
    <location>
        <begin position="12"/>
        <end position="30"/>
    </location>
</feature>
<dbReference type="SUPFAM" id="SSF103190">
    <property type="entry name" value="Sensory domain-like"/>
    <property type="match status" value="1"/>
</dbReference>
<evidence type="ECO:0000256" key="3">
    <source>
        <dbReference type="PROSITE-ProRule" id="PRU00284"/>
    </source>
</evidence>
<dbReference type="KEGG" id="sper:EW093_09315"/>
<keyword evidence="4" id="KW-1133">Transmembrane helix</keyword>
<dbReference type="PANTHER" id="PTHR32089">
    <property type="entry name" value="METHYL-ACCEPTING CHEMOTAXIS PROTEIN MCPB"/>
    <property type="match status" value="1"/>
</dbReference>
<dbReference type="AlphaFoldDB" id="A0A5C1QE22"/>
<dbReference type="Pfam" id="PF22673">
    <property type="entry name" value="MCP-like_PDC_1"/>
    <property type="match status" value="1"/>
</dbReference>
<dbReference type="GO" id="GO:0007165">
    <property type="term" value="P:signal transduction"/>
    <property type="evidence" value="ECO:0007669"/>
    <property type="project" value="UniProtKB-KW"/>
</dbReference>
<dbReference type="Gene3D" id="6.10.340.10">
    <property type="match status" value="1"/>
</dbReference>
<dbReference type="PROSITE" id="PS50885">
    <property type="entry name" value="HAMP"/>
    <property type="match status" value="1"/>
</dbReference>
<dbReference type="InterPro" id="IPR003660">
    <property type="entry name" value="HAMP_dom"/>
</dbReference>
<sequence>MKLRTKSLIMNLMLPVIVYALIMVITFIQISRYKIKDIAETQNAVLHAASSDIVAVLNNKKAVLKAGSRLNSIKNLSNIMPQKHIEGELEKIPEYHLAKNDLQSLVTDIKGVSLLYFATESSPIIISQDWANIPDDYDARTRGWYKETKNKKDTFITSPYLTADSEAENTLTITMGHPIFEGSKFNGTIAMDMSITDITDEMKRLQNEHQELSITLFNGSNEQILYSKTATFEDNIFMRDLFAALGYNEEQQKDFITLFKKVNDTGEPGRFESHRVVALYKIKGTPWLIAASFNKQELINAELRPTFIVFMLSAIIFIFVLLFGYISSRFLIFKPIKDLSTRFYDISHGEGDLTVRIDTKNRDELGELATNFNSFTDKIRDIIKNIIQVTSNIEGRQLEVAGITQETASASVEISSNVDSINKQMEDLNTQFQSVSSAMDEIDATVNSLFDSTEIQNNAVDETSSSIEEMVAQLDSVAKIVNEKKKEAEQLTHIINESGKQISDGTTANEEVVELAGKVSEMSEVISNIATQTNLLSMNAAIEAAHAGDAGKGFAVVADEIRKLAESAQDNSGEIQETISNILNKVNVAYNISKSSEETFQKLREGTNSTILALEEINVSTQELSQGGALIISANSKLSQVSAQVSDSTQEMSNTIALITESTRNAADISIHVKEGMAEIAHGTGDISESVNVINNLADEVTNNTNKLKDETNKFKV</sequence>
<feature type="domain" description="Methyl-accepting transducer" evidence="5">
    <location>
        <begin position="431"/>
        <end position="660"/>
    </location>
</feature>
<evidence type="ECO:0000256" key="2">
    <source>
        <dbReference type="ARBA" id="ARBA00029447"/>
    </source>
</evidence>
<feature type="domain" description="HAMP" evidence="6">
    <location>
        <begin position="330"/>
        <end position="384"/>
    </location>
</feature>
<gene>
    <name evidence="7" type="ORF">EW093_09315</name>
</gene>
<dbReference type="Pfam" id="PF00015">
    <property type="entry name" value="MCPsignal"/>
    <property type="match status" value="1"/>
</dbReference>
<evidence type="ECO:0000259" key="5">
    <source>
        <dbReference type="PROSITE" id="PS50111"/>
    </source>
</evidence>
<evidence type="ECO:0000313" key="7">
    <source>
        <dbReference type="EMBL" id="QEN04896.1"/>
    </source>
</evidence>
<name>A0A5C1QE22_9SPIO</name>